<evidence type="ECO:0000313" key="3">
    <source>
        <dbReference type="Proteomes" id="UP000093309"/>
    </source>
</evidence>
<dbReference type="SUPFAM" id="SSF52266">
    <property type="entry name" value="SGNH hydrolase"/>
    <property type="match status" value="1"/>
</dbReference>
<evidence type="ECO:0000313" key="2">
    <source>
        <dbReference type="EMBL" id="OCT15528.1"/>
    </source>
</evidence>
<dbReference type="CDD" id="cd00229">
    <property type="entry name" value="SGNH_hydrolase"/>
    <property type="match status" value="1"/>
</dbReference>
<sequence length="344" mass="38390">MGFRRQLGETFVFLGTEKQKMRYVPSSSGEGVKLRSHPDARHPECRHYQDGIDYMVDEVVGTISRLESGAIPDWRSHALCGKEKFDHRDYAMISNSAYTVYADYGYEEKDSDNESILARTEIASHVESNDGMHDTNLAHWAQKLHTKQSISLVVLGDSISRGAEIPDEKFTFAHCFTALLCERFPSAEVKLTMKAIGGESSEGGLLRLQEDVIALQPDLVTIGYGMNDQNWDADSGNGVPLLDFEHHIATMIEQVQAQTEAAIILITPCLPNPQWHFASENVTEYADTLRLLAKRYEVTLADVQKLWIAELAAGKSTASLLMNNVNHPNEYGHSIYTKALAEVL</sequence>
<dbReference type="AlphaFoldDB" id="A0A1C1A4Q7"/>
<dbReference type="STRING" id="512399.A8709_15750"/>
<dbReference type="PANTHER" id="PTHR30383">
    <property type="entry name" value="THIOESTERASE 1/PROTEASE 1/LYSOPHOSPHOLIPASE L1"/>
    <property type="match status" value="1"/>
</dbReference>
<dbReference type="Pfam" id="PF13472">
    <property type="entry name" value="Lipase_GDSL_2"/>
    <property type="match status" value="1"/>
</dbReference>
<comment type="caution">
    <text evidence="2">The sequence shown here is derived from an EMBL/GenBank/DDBJ whole genome shotgun (WGS) entry which is preliminary data.</text>
</comment>
<accession>A0A1C1A4Q7</accession>
<protein>
    <recommendedName>
        <fullName evidence="1">SGNH hydrolase-type esterase domain-containing protein</fullName>
    </recommendedName>
</protein>
<dbReference type="PANTHER" id="PTHR30383:SF5">
    <property type="entry name" value="SGNH HYDROLASE-TYPE ESTERASE DOMAIN-CONTAINING PROTEIN"/>
    <property type="match status" value="1"/>
</dbReference>
<dbReference type="RefSeq" id="WP_065852438.1">
    <property type="nucleotide sequence ID" value="NZ_LYPC01000014.1"/>
</dbReference>
<dbReference type="EMBL" id="LYPC01000014">
    <property type="protein sequence ID" value="OCT15528.1"/>
    <property type="molecule type" value="Genomic_DNA"/>
</dbReference>
<dbReference type="Gene3D" id="3.40.50.1110">
    <property type="entry name" value="SGNH hydrolase"/>
    <property type="match status" value="1"/>
</dbReference>
<dbReference type="InterPro" id="IPR036514">
    <property type="entry name" value="SGNH_hydro_sf"/>
</dbReference>
<organism evidence="2 3">
    <name type="scientific">Paenibacillus pectinilyticus</name>
    <dbReference type="NCBI Taxonomy" id="512399"/>
    <lineage>
        <taxon>Bacteria</taxon>
        <taxon>Bacillati</taxon>
        <taxon>Bacillota</taxon>
        <taxon>Bacilli</taxon>
        <taxon>Bacillales</taxon>
        <taxon>Paenibacillaceae</taxon>
        <taxon>Paenibacillus</taxon>
    </lineage>
</organism>
<dbReference type="InterPro" id="IPR013830">
    <property type="entry name" value="SGNH_hydro"/>
</dbReference>
<evidence type="ECO:0000259" key="1">
    <source>
        <dbReference type="Pfam" id="PF13472"/>
    </source>
</evidence>
<dbReference type="GO" id="GO:0004622">
    <property type="term" value="F:phosphatidylcholine lysophospholipase activity"/>
    <property type="evidence" value="ECO:0007669"/>
    <property type="project" value="TreeGrafter"/>
</dbReference>
<reference evidence="3" key="1">
    <citation type="submission" date="2016-05" db="EMBL/GenBank/DDBJ databases">
        <title>Paenibacillus oryzae. sp. nov., isolated from the rice root.</title>
        <authorList>
            <person name="Zhang J."/>
            <person name="Zhang X."/>
        </authorList>
    </citation>
    <scope>NUCLEOTIDE SEQUENCE [LARGE SCALE GENOMIC DNA]</scope>
    <source>
        <strain evidence="3">KCTC13222</strain>
    </source>
</reference>
<dbReference type="Proteomes" id="UP000093309">
    <property type="component" value="Unassembled WGS sequence"/>
</dbReference>
<dbReference type="OrthoDB" id="193632at2"/>
<name>A0A1C1A4Q7_9BACL</name>
<proteinExistence type="predicted"/>
<feature type="domain" description="SGNH hydrolase-type esterase" evidence="1">
    <location>
        <begin position="154"/>
        <end position="334"/>
    </location>
</feature>
<dbReference type="InterPro" id="IPR051532">
    <property type="entry name" value="Ester_Hydrolysis_Enzymes"/>
</dbReference>
<gene>
    <name evidence="2" type="ORF">A8709_15750</name>
</gene>
<keyword evidence="3" id="KW-1185">Reference proteome</keyword>